<name>A0AA40B0X1_9PEZI</name>
<proteinExistence type="predicted"/>
<dbReference type="Proteomes" id="UP001172102">
    <property type="component" value="Unassembled WGS sequence"/>
</dbReference>
<dbReference type="AlphaFoldDB" id="A0AA40B0X1"/>
<evidence type="ECO:0000313" key="1">
    <source>
        <dbReference type="EMBL" id="KAK0725635.1"/>
    </source>
</evidence>
<evidence type="ECO:0000313" key="2">
    <source>
        <dbReference type="Proteomes" id="UP001172102"/>
    </source>
</evidence>
<keyword evidence="2" id="KW-1185">Reference proteome</keyword>
<dbReference type="EMBL" id="JAUKUA010000002">
    <property type="protein sequence ID" value="KAK0725635.1"/>
    <property type="molecule type" value="Genomic_DNA"/>
</dbReference>
<reference evidence="1" key="1">
    <citation type="submission" date="2023-06" db="EMBL/GenBank/DDBJ databases">
        <title>Genome-scale phylogeny and comparative genomics of the fungal order Sordariales.</title>
        <authorList>
            <consortium name="Lawrence Berkeley National Laboratory"/>
            <person name="Hensen N."/>
            <person name="Bonometti L."/>
            <person name="Westerberg I."/>
            <person name="Brannstrom I.O."/>
            <person name="Guillou S."/>
            <person name="Cros-Aarteil S."/>
            <person name="Calhoun S."/>
            <person name="Haridas S."/>
            <person name="Kuo A."/>
            <person name="Mondo S."/>
            <person name="Pangilinan J."/>
            <person name="Riley R."/>
            <person name="Labutti K."/>
            <person name="Andreopoulos B."/>
            <person name="Lipzen A."/>
            <person name="Chen C."/>
            <person name="Yanf M."/>
            <person name="Daum C."/>
            <person name="Ng V."/>
            <person name="Clum A."/>
            <person name="Steindorff A."/>
            <person name="Ohm R."/>
            <person name="Martin F."/>
            <person name="Silar P."/>
            <person name="Natvig D."/>
            <person name="Lalanne C."/>
            <person name="Gautier V."/>
            <person name="Ament-Velasquez S.L."/>
            <person name="Kruys A."/>
            <person name="Hutchinson M.I."/>
            <person name="Powell A.J."/>
            <person name="Barry K."/>
            <person name="Miller A.N."/>
            <person name="Grigoriev I.V."/>
            <person name="Debuchy R."/>
            <person name="Gladieux P."/>
            <person name="Thoren M.H."/>
            <person name="Johannesson H."/>
        </authorList>
    </citation>
    <scope>NUCLEOTIDE SEQUENCE</scope>
    <source>
        <strain evidence="1">SMH4607-1</strain>
    </source>
</reference>
<sequence>MPGCQDARMPGCQDARMPGCQDARAKMRRYNIPCHIPRCNIQDRQDVTSVLQCRPDQCKQLGRVERGQDQNVDCRHVESCHFQC</sequence>
<protein>
    <submittedName>
        <fullName evidence="1">Uncharacterized protein</fullName>
    </submittedName>
</protein>
<gene>
    <name evidence="1" type="ORF">B0H67DRAFT_571063</name>
</gene>
<comment type="caution">
    <text evidence="1">The sequence shown here is derived from an EMBL/GenBank/DDBJ whole genome shotgun (WGS) entry which is preliminary data.</text>
</comment>
<organism evidence="1 2">
    <name type="scientific">Lasiosphaeris hirsuta</name>
    <dbReference type="NCBI Taxonomy" id="260670"/>
    <lineage>
        <taxon>Eukaryota</taxon>
        <taxon>Fungi</taxon>
        <taxon>Dikarya</taxon>
        <taxon>Ascomycota</taxon>
        <taxon>Pezizomycotina</taxon>
        <taxon>Sordariomycetes</taxon>
        <taxon>Sordariomycetidae</taxon>
        <taxon>Sordariales</taxon>
        <taxon>Lasiosphaeriaceae</taxon>
        <taxon>Lasiosphaeris</taxon>
    </lineage>
</organism>
<accession>A0AA40B0X1</accession>